<dbReference type="SUPFAM" id="SSF50118">
    <property type="entry name" value="Cell growth inhibitor/plasmid maintenance toxic component"/>
    <property type="match status" value="1"/>
</dbReference>
<keyword evidence="3" id="KW-0540">Nuclease</keyword>
<reference evidence="4" key="1">
    <citation type="submission" date="2020-10" db="EMBL/GenBank/DDBJ databases">
        <authorList>
            <person name="Gilroy R."/>
        </authorList>
    </citation>
    <scope>NUCLEOTIDE SEQUENCE</scope>
    <source>
        <strain evidence="4">2830</strain>
    </source>
</reference>
<dbReference type="InterPro" id="IPR011067">
    <property type="entry name" value="Plasmid_toxin/cell-grow_inhib"/>
</dbReference>
<dbReference type="GO" id="GO:0016787">
    <property type="term" value="F:hydrolase activity"/>
    <property type="evidence" value="ECO:0007669"/>
    <property type="project" value="UniProtKB-KW"/>
</dbReference>
<evidence type="ECO:0000256" key="1">
    <source>
        <dbReference type="ARBA" id="ARBA00007521"/>
    </source>
</evidence>
<dbReference type="PANTHER" id="PTHR33988:SF2">
    <property type="entry name" value="ENDORIBONUCLEASE MAZF"/>
    <property type="match status" value="1"/>
</dbReference>
<dbReference type="Pfam" id="PF02452">
    <property type="entry name" value="PemK_toxin"/>
    <property type="match status" value="1"/>
</dbReference>
<reference evidence="4" key="2">
    <citation type="journal article" date="2021" name="PeerJ">
        <title>Extensive microbial diversity within the chicken gut microbiome revealed by metagenomics and culture.</title>
        <authorList>
            <person name="Gilroy R."/>
            <person name="Ravi A."/>
            <person name="Getino M."/>
            <person name="Pursley I."/>
            <person name="Horton D.L."/>
            <person name="Alikhan N.F."/>
            <person name="Baker D."/>
            <person name="Gharbi K."/>
            <person name="Hall N."/>
            <person name="Watson M."/>
            <person name="Adriaenssens E.M."/>
            <person name="Foster-Nyarko E."/>
            <person name="Jarju S."/>
            <person name="Secka A."/>
            <person name="Antonio M."/>
            <person name="Oren A."/>
            <person name="Chaudhuri R.R."/>
            <person name="La Ragione R."/>
            <person name="Hildebrand F."/>
            <person name="Pallen M.J."/>
        </authorList>
    </citation>
    <scope>NUCLEOTIDE SEQUENCE</scope>
    <source>
        <strain evidence="4">2830</strain>
    </source>
</reference>
<dbReference type="GO" id="GO:0016075">
    <property type="term" value="P:rRNA catabolic process"/>
    <property type="evidence" value="ECO:0007669"/>
    <property type="project" value="TreeGrafter"/>
</dbReference>
<dbReference type="AlphaFoldDB" id="A0A9D1HJN8"/>
<keyword evidence="2" id="KW-1277">Toxin-antitoxin system</keyword>
<evidence type="ECO:0000313" key="4">
    <source>
        <dbReference type="EMBL" id="HIU10506.1"/>
    </source>
</evidence>
<comment type="caution">
    <text evidence="4">The sequence shown here is derived from an EMBL/GenBank/DDBJ whole genome shotgun (WGS) entry which is preliminary data.</text>
</comment>
<evidence type="ECO:0000256" key="3">
    <source>
        <dbReference type="PIRNR" id="PIRNR033490"/>
    </source>
</evidence>
<keyword evidence="3" id="KW-0255">Endonuclease</keyword>
<dbReference type="EMBL" id="DVMH01000022">
    <property type="protein sequence ID" value="HIU10506.1"/>
    <property type="molecule type" value="Genomic_DNA"/>
</dbReference>
<protein>
    <recommendedName>
        <fullName evidence="3">mRNA interferase</fullName>
        <ecNumber evidence="3">3.1.-.-</ecNumber>
    </recommendedName>
</protein>
<dbReference type="EC" id="3.1.-.-" evidence="3"/>
<dbReference type="Gene3D" id="2.30.30.110">
    <property type="match status" value="1"/>
</dbReference>
<dbReference type="InterPro" id="IPR003477">
    <property type="entry name" value="PemK-like"/>
</dbReference>
<dbReference type="GO" id="GO:0003677">
    <property type="term" value="F:DNA binding"/>
    <property type="evidence" value="ECO:0007669"/>
    <property type="project" value="InterPro"/>
</dbReference>
<dbReference type="PANTHER" id="PTHR33988">
    <property type="entry name" value="ENDORIBONUCLEASE MAZF-RELATED"/>
    <property type="match status" value="1"/>
</dbReference>
<comment type="similarity">
    <text evidence="1 3">Belongs to the PemK/MazF family.</text>
</comment>
<sequence length="117" mass="12869">MSLKRGDIFFAELNPVQGSEQGGVRPVLVVQNDVGNNFSPTTIILPITSKLSKAKLPTHVEISRRESGLSRDSVVLAEQIRTIDKVRLQQKVACLNEITMSRIDHAMEISMGIVPTT</sequence>
<keyword evidence="3" id="KW-0378">Hydrolase</keyword>
<gene>
    <name evidence="4" type="ORF">IAB00_04570</name>
</gene>
<dbReference type="GO" id="GO:0006402">
    <property type="term" value="P:mRNA catabolic process"/>
    <property type="evidence" value="ECO:0007669"/>
    <property type="project" value="TreeGrafter"/>
</dbReference>
<organism evidence="4 5">
    <name type="scientific">Candidatus Avidehalobacter gallistercoris</name>
    <dbReference type="NCBI Taxonomy" id="2840694"/>
    <lineage>
        <taxon>Bacteria</taxon>
        <taxon>Bacillati</taxon>
        <taxon>Bacillota</taxon>
        <taxon>Clostridia</taxon>
        <taxon>Eubacteriales</taxon>
        <taxon>Peptococcaceae</taxon>
        <taxon>Peptococcaceae incertae sedis</taxon>
        <taxon>Candidatus Avidehalobacter</taxon>
    </lineage>
</organism>
<proteinExistence type="inferred from homology"/>
<accession>A0A9D1HJN8</accession>
<evidence type="ECO:0000256" key="2">
    <source>
        <dbReference type="ARBA" id="ARBA00022649"/>
    </source>
</evidence>
<name>A0A9D1HJN8_9FIRM</name>
<dbReference type="PIRSF" id="PIRSF033490">
    <property type="entry name" value="MazF"/>
    <property type="match status" value="1"/>
</dbReference>
<evidence type="ECO:0000313" key="5">
    <source>
        <dbReference type="Proteomes" id="UP000824124"/>
    </source>
</evidence>
<dbReference type="Proteomes" id="UP000824124">
    <property type="component" value="Unassembled WGS sequence"/>
</dbReference>
<comment type="function">
    <text evidence="3">Toxic component of a type II toxin-antitoxin (TA) system.</text>
</comment>
<dbReference type="GO" id="GO:0004521">
    <property type="term" value="F:RNA endonuclease activity"/>
    <property type="evidence" value="ECO:0007669"/>
    <property type="project" value="TreeGrafter"/>
</dbReference>